<keyword evidence="3" id="KW-1185">Reference proteome</keyword>
<dbReference type="PANTHER" id="PTHR43591">
    <property type="entry name" value="METHYLTRANSFERASE"/>
    <property type="match status" value="1"/>
</dbReference>
<gene>
    <name evidence="2" type="ORF">EFL95_04350</name>
</gene>
<keyword evidence="2" id="KW-0808">Transferase</keyword>
<dbReference type="AlphaFoldDB" id="A0A3N0DXF0"/>
<dbReference type="InterPro" id="IPR029063">
    <property type="entry name" value="SAM-dependent_MTases_sf"/>
</dbReference>
<dbReference type="Pfam" id="PF08241">
    <property type="entry name" value="Methyltransf_11"/>
    <property type="match status" value="1"/>
</dbReference>
<dbReference type="Gene3D" id="3.40.50.150">
    <property type="entry name" value="Vaccinia Virus protein VP39"/>
    <property type="match status" value="1"/>
</dbReference>
<keyword evidence="2" id="KW-0489">Methyltransferase</keyword>
<comment type="caution">
    <text evidence="2">The sequence shown here is derived from an EMBL/GenBank/DDBJ whole genome shotgun (WGS) entry which is preliminary data.</text>
</comment>
<feature type="domain" description="Methyltransferase type 11" evidence="1">
    <location>
        <begin position="69"/>
        <end position="149"/>
    </location>
</feature>
<evidence type="ECO:0000259" key="1">
    <source>
        <dbReference type="Pfam" id="PF08241"/>
    </source>
</evidence>
<dbReference type="GO" id="GO:0032259">
    <property type="term" value="P:methylation"/>
    <property type="evidence" value="ECO:0007669"/>
    <property type="project" value="UniProtKB-KW"/>
</dbReference>
<dbReference type="GO" id="GO:0008757">
    <property type="term" value="F:S-adenosylmethionine-dependent methyltransferase activity"/>
    <property type="evidence" value="ECO:0007669"/>
    <property type="project" value="InterPro"/>
</dbReference>
<organism evidence="2 3">
    <name type="scientific">Nocardioides marmorisolisilvae</name>
    <dbReference type="NCBI Taxonomy" id="1542737"/>
    <lineage>
        <taxon>Bacteria</taxon>
        <taxon>Bacillati</taxon>
        <taxon>Actinomycetota</taxon>
        <taxon>Actinomycetes</taxon>
        <taxon>Propionibacteriales</taxon>
        <taxon>Nocardioidaceae</taxon>
        <taxon>Nocardioides</taxon>
    </lineage>
</organism>
<dbReference type="SUPFAM" id="SSF53335">
    <property type="entry name" value="S-adenosyl-L-methionine-dependent methyltransferases"/>
    <property type="match status" value="1"/>
</dbReference>
<evidence type="ECO:0000313" key="3">
    <source>
        <dbReference type="Proteomes" id="UP000277094"/>
    </source>
</evidence>
<dbReference type="CDD" id="cd02440">
    <property type="entry name" value="AdoMet_MTases"/>
    <property type="match status" value="1"/>
</dbReference>
<dbReference type="Proteomes" id="UP000277094">
    <property type="component" value="Unassembled WGS sequence"/>
</dbReference>
<dbReference type="InterPro" id="IPR013216">
    <property type="entry name" value="Methyltransf_11"/>
</dbReference>
<evidence type="ECO:0000313" key="2">
    <source>
        <dbReference type="EMBL" id="RNL80290.1"/>
    </source>
</evidence>
<dbReference type="EMBL" id="RJSG01000002">
    <property type="protein sequence ID" value="RNL80290.1"/>
    <property type="molecule type" value="Genomic_DNA"/>
</dbReference>
<sequence length="278" mass="29161">MGESSRRVRRGAGLVGGPRARERAPAVSEFAAYDVAAASWDQGPGRLYGATADALLEVAPVPVAGARVLDLGAGTGIAGRAALGRGAASVVATDRAAEMLRQGVGRIGVQADANRLPFADGSFDLVVAAFVINHLDDPVRGLGECRRVATAIVASSFDRSWDHPAKTVVDEVMAQVGFVAPDWYAAVQVTNDQVKDPVELGRLAEEAGYTQVTVNRIEVPTGITDPAAMVEWRWGMAHLAPFVAGLDAETRERMRVRSEEAAVGLPPVVVPMLALSAS</sequence>
<proteinExistence type="predicted"/>
<protein>
    <submittedName>
        <fullName evidence="2">Class I SAM-dependent methyltransferase</fullName>
    </submittedName>
</protein>
<accession>A0A3N0DXF0</accession>
<reference evidence="2 3" key="1">
    <citation type="submission" date="2018-11" db="EMBL/GenBank/DDBJ databases">
        <authorList>
            <person name="Li F."/>
        </authorList>
    </citation>
    <scope>NUCLEOTIDE SEQUENCE [LARGE SCALE GENOMIC DNA]</scope>
    <source>
        <strain evidence="2 3">KIS18-7</strain>
    </source>
</reference>
<name>A0A3N0DXF0_9ACTN</name>